<name>A0A1W1YA06_9FLAO</name>
<organism evidence="2 3">
    <name type="scientific">Moheibacter sediminis</name>
    <dbReference type="NCBI Taxonomy" id="1434700"/>
    <lineage>
        <taxon>Bacteria</taxon>
        <taxon>Pseudomonadati</taxon>
        <taxon>Bacteroidota</taxon>
        <taxon>Flavobacteriia</taxon>
        <taxon>Flavobacteriales</taxon>
        <taxon>Weeksellaceae</taxon>
        <taxon>Moheibacter</taxon>
    </lineage>
</organism>
<reference evidence="2 3" key="1">
    <citation type="submission" date="2017-04" db="EMBL/GenBank/DDBJ databases">
        <authorList>
            <person name="Afonso C.L."/>
            <person name="Miller P.J."/>
            <person name="Scott M.A."/>
            <person name="Spackman E."/>
            <person name="Goraichik I."/>
            <person name="Dimitrov K.M."/>
            <person name="Suarez D.L."/>
            <person name="Swayne D.E."/>
        </authorList>
    </citation>
    <scope>NUCLEOTIDE SEQUENCE [LARGE SCALE GENOMIC DNA]</scope>
    <source>
        <strain evidence="2 3">CGMCC 1.12708</strain>
    </source>
</reference>
<protein>
    <submittedName>
        <fullName evidence="2">Uncharacterized protein</fullName>
    </submittedName>
</protein>
<sequence>MKLPITLIIIFLGFATTFAQSESETLEWLNTKKAEIRNIETITVSYYEGKLSIDSEMLHAYGNNGAFTKINWDTIKDIKADGNYTITIVSNSMYNGENSYIKLYISSDLTPKYYKALKHMAELKGAKLVNNNLFD</sequence>
<feature type="signal peptide" evidence="1">
    <location>
        <begin position="1"/>
        <end position="21"/>
    </location>
</feature>
<dbReference type="RefSeq" id="WP_084015373.1">
    <property type="nucleotide sequence ID" value="NZ_FWXS01000001.1"/>
</dbReference>
<evidence type="ECO:0000313" key="2">
    <source>
        <dbReference type="EMBL" id="SMC32944.1"/>
    </source>
</evidence>
<dbReference type="AlphaFoldDB" id="A0A1W1YA06"/>
<dbReference type="EMBL" id="FWXS01000001">
    <property type="protein sequence ID" value="SMC32944.1"/>
    <property type="molecule type" value="Genomic_DNA"/>
</dbReference>
<gene>
    <name evidence="2" type="ORF">SAMN06296427_101158</name>
</gene>
<keyword evidence="3" id="KW-1185">Reference proteome</keyword>
<dbReference type="Proteomes" id="UP000192393">
    <property type="component" value="Unassembled WGS sequence"/>
</dbReference>
<proteinExistence type="predicted"/>
<keyword evidence="1" id="KW-0732">Signal</keyword>
<evidence type="ECO:0000256" key="1">
    <source>
        <dbReference type="SAM" id="SignalP"/>
    </source>
</evidence>
<accession>A0A1W1YA06</accession>
<dbReference type="OrthoDB" id="1244489at2"/>
<evidence type="ECO:0000313" key="3">
    <source>
        <dbReference type="Proteomes" id="UP000192393"/>
    </source>
</evidence>
<feature type="chain" id="PRO_5012980948" evidence="1">
    <location>
        <begin position="22"/>
        <end position="135"/>
    </location>
</feature>
<dbReference type="STRING" id="1434700.SAMN06296427_101158"/>